<dbReference type="RefSeq" id="WP_028499186.1">
    <property type="nucleotide sequence ID" value="NZ_CP028519.1"/>
</dbReference>
<dbReference type="PANTHER" id="PTHR42924">
    <property type="entry name" value="EXONUCLEASE"/>
    <property type="match status" value="1"/>
</dbReference>
<dbReference type="InterPro" id="IPR003141">
    <property type="entry name" value="Pol/His_phosphatase_N"/>
</dbReference>
<dbReference type="SMART" id="SM00481">
    <property type="entry name" value="POLIIIAc"/>
    <property type="match status" value="1"/>
</dbReference>
<dbReference type="Gene3D" id="1.10.150.650">
    <property type="match status" value="1"/>
</dbReference>
<dbReference type="AlphaFoldDB" id="A0A2S0PD70"/>
<proteinExistence type="predicted"/>
<dbReference type="GO" id="GO:0035312">
    <property type="term" value="F:5'-3' DNA exonuclease activity"/>
    <property type="evidence" value="ECO:0007669"/>
    <property type="project" value="TreeGrafter"/>
</dbReference>
<dbReference type="GO" id="GO:0004534">
    <property type="term" value="F:5'-3' RNA exonuclease activity"/>
    <property type="evidence" value="ECO:0007669"/>
    <property type="project" value="TreeGrafter"/>
</dbReference>
<feature type="domain" description="Polymerase/histidinol phosphatase N-terminal" evidence="1">
    <location>
        <begin position="4"/>
        <end position="69"/>
    </location>
</feature>
<reference evidence="2 3" key="1">
    <citation type="submission" date="2018-04" db="EMBL/GenBank/DDBJ databases">
        <title>Denitrifier Microvirgula.</title>
        <authorList>
            <person name="Anderson E."/>
            <person name="Jang J."/>
            <person name="Ishii S."/>
        </authorList>
    </citation>
    <scope>NUCLEOTIDE SEQUENCE [LARGE SCALE GENOMIC DNA]</scope>
    <source>
        <strain evidence="2 3">BE2.4</strain>
    </source>
</reference>
<dbReference type="SUPFAM" id="SSF89550">
    <property type="entry name" value="PHP domain-like"/>
    <property type="match status" value="1"/>
</dbReference>
<dbReference type="InterPro" id="IPR016195">
    <property type="entry name" value="Pol/histidinol_Pase-like"/>
</dbReference>
<dbReference type="Gene3D" id="3.20.20.140">
    <property type="entry name" value="Metal-dependent hydrolases"/>
    <property type="match status" value="1"/>
</dbReference>
<organism evidence="2 3">
    <name type="scientific">Microvirgula aerodenitrificans</name>
    <dbReference type="NCBI Taxonomy" id="57480"/>
    <lineage>
        <taxon>Bacteria</taxon>
        <taxon>Pseudomonadati</taxon>
        <taxon>Pseudomonadota</taxon>
        <taxon>Betaproteobacteria</taxon>
        <taxon>Neisseriales</taxon>
        <taxon>Aquaspirillaceae</taxon>
        <taxon>Microvirgula</taxon>
    </lineage>
</organism>
<dbReference type="CDD" id="cd07438">
    <property type="entry name" value="PHP_HisPPase_AMP"/>
    <property type="match status" value="1"/>
</dbReference>
<evidence type="ECO:0000259" key="1">
    <source>
        <dbReference type="SMART" id="SM00481"/>
    </source>
</evidence>
<dbReference type="OrthoDB" id="9804333at2"/>
<dbReference type="PANTHER" id="PTHR42924:SF3">
    <property type="entry name" value="POLYMERASE_HISTIDINOL PHOSPHATASE N-TERMINAL DOMAIN-CONTAINING PROTEIN"/>
    <property type="match status" value="1"/>
</dbReference>
<evidence type="ECO:0000313" key="2">
    <source>
        <dbReference type="EMBL" id="AVY95282.1"/>
    </source>
</evidence>
<dbReference type="Pfam" id="PF02811">
    <property type="entry name" value="PHP"/>
    <property type="match status" value="1"/>
</dbReference>
<name>A0A2S0PD70_9NEIS</name>
<evidence type="ECO:0000313" key="3">
    <source>
        <dbReference type="Proteomes" id="UP000244173"/>
    </source>
</evidence>
<keyword evidence="3" id="KW-1185">Reference proteome</keyword>
<accession>A0A2S0PD70</accession>
<dbReference type="STRING" id="1122240.GCA_000620105_02110"/>
<gene>
    <name evidence="2" type="ORF">DAI18_15485</name>
</gene>
<protein>
    <submittedName>
        <fullName evidence="2">PHP domain-containing protein</fullName>
    </submittedName>
</protein>
<dbReference type="InterPro" id="IPR052018">
    <property type="entry name" value="PHP_domain"/>
</dbReference>
<sequence>MIPLDLHCHSTASDGALSPTDLVTRVAGRGGRVLALTDHDCTAGLAEARATAAAHGIRFINGAEVSVTWRKRTLHIVGLGIDPDCQVLADGLYSIRHGRVDRAREMAADLIRVGIDDAFAGAMRFCSNPEMIGRTHFARYLVESGKAKDTQQVFKRYLVEGKPGFVPFEWAALGDVVGWIRAAGGIAVIAHPGRYKIGKRLMLELVEEFKAAGGEGIEVVSGSHSASEIPQFAHLARSQELLASSGSDFHAPGEGGRDVGYTLPLPAGCVPVWERLGIVAGDYEK</sequence>
<dbReference type="InterPro" id="IPR049742">
    <property type="entry name" value="35NBP"/>
</dbReference>
<dbReference type="EMBL" id="CP028519">
    <property type="protein sequence ID" value="AVY95282.1"/>
    <property type="molecule type" value="Genomic_DNA"/>
</dbReference>
<dbReference type="KEGG" id="maer:DAI18_15485"/>
<dbReference type="NCBIfam" id="NF041577">
    <property type="entry name" value="nside_bi_sphtase"/>
    <property type="match status" value="1"/>
</dbReference>
<dbReference type="InterPro" id="IPR004013">
    <property type="entry name" value="PHP_dom"/>
</dbReference>
<dbReference type="Proteomes" id="UP000244173">
    <property type="component" value="Chromosome"/>
</dbReference>